<dbReference type="GO" id="GO:0015297">
    <property type="term" value="F:antiporter activity"/>
    <property type="evidence" value="ECO:0007669"/>
    <property type="project" value="InterPro"/>
</dbReference>
<dbReference type="Gene3D" id="1.20.1530.20">
    <property type="match status" value="1"/>
</dbReference>
<keyword evidence="6 8" id="KW-0472">Membrane</keyword>
<dbReference type="InterPro" id="IPR050794">
    <property type="entry name" value="CPA2_transporter"/>
</dbReference>
<dbReference type="GO" id="GO:1902600">
    <property type="term" value="P:proton transmembrane transport"/>
    <property type="evidence" value="ECO:0007669"/>
    <property type="project" value="InterPro"/>
</dbReference>
<evidence type="ECO:0000313" key="10">
    <source>
        <dbReference type="EMBL" id="PXY20018.1"/>
    </source>
</evidence>
<keyword evidence="4 8" id="KW-1133">Transmembrane helix</keyword>
<evidence type="ECO:0000256" key="1">
    <source>
        <dbReference type="ARBA" id="ARBA00004141"/>
    </source>
</evidence>
<dbReference type="InterPro" id="IPR038770">
    <property type="entry name" value="Na+/solute_symporter_sf"/>
</dbReference>
<feature type="region of interest" description="Disordered" evidence="7">
    <location>
        <begin position="196"/>
        <end position="216"/>
    </location>
</feature>
<protein>
    <recommendedName>
        <fullName evidence="9">Cation/H+ exchanger transmembrane domain-containing protein</fullName>
    </recommendedName>
</protein>
<evidence type="ECO:0000256" key="4">
    <source>
        <dbReference type="ARBA" id="ARBA00022989"/>
    </source>
</evidence>
<feature type="transmembrane region" description="Helical" evidence="8">
    <location>
        <begin position="12"/>
        <end position="31"/>
    </location>
</feature>
<keyword evidence="5" id="KW-0406">Ion transport</keyword>
<dbReference type="EMBL" id="MASU01000018">
    <property type="protein sequence ID" value="PXY20018.1"/>
    <property type="molecule type" value="Genomic_DNA"/>
</dbReference>
<organism evidence="10 11">
    <name type="scientific">Prauserella flavalba</name>
    <dbReference type="NCBI Taxonomy" id="1477506"/>
    <lineage>
        <taxon>Bacteria</taxon>
        <taxon>Bacillati</taxon>
        <taxon>Actinomycetota</taxon>
        <taxon>Actinomycetes</taxon>
        <taxon>Pseudonocardiales</taxon>
        <taxon>Pseudonocardiaceae</taxon>
        <taxon>Prauserella</taxon>
    </lineage>
</organism>
<feature type="domain" description="Cation/H+ exchanger transmembrane" evidence="9">
    <location>
        <begin position="23"/>
        <end position="187"/>
    </location>
</feature>
<evidence type="ECO:0000256" key="6">
    <source>
        <dbReference type="ARBA" id="ARBA00023136"/>
    </source>
</evidence>
<feature type="transmembrane region" description="Helical" evidence="8">
    <location>
        <begin position="102"/>
        <end position="125"/>
    </location>
</feature>
<dbReference type="Pfam" id="PF00999">
    <property type="entry name" value="Na_H_Exchanger"/>
    <property type="match status" value="1"/>
</dbReference>
<feature type="transmembrane region" description="Helical" evidence="8">
    <location>
        <begin position="70"/>
        <end position="90"/>
    </location>
</feature>
<evidence type="ECO:0000313" key="11">
    <source>
        <dbReference type="Proteomes" id="UP000247892"/>
    </source>
</evidence>
<dbReference type="PANTHER" id="PTHR32468">
    <property type="entry name" value="CATION/H + ANTIPORTER"/>
    <property type="match status" value="1"/>
</dbReference>
<dbReference type="GO" id="GO:0016020">
    <property type="term" value="C:membrane"/>
    <property type="evidence" value="ECO:0007669"/>
    <property type="project" value="UniProtKB-SubCell"/>
</dbReference>
<sequence length="216" mass="21891">MWEFLTTSQVSSLLLSLAVVLVVAQVLGALARRLGQPGVVGELVGGVLLGPSMFGGAHSAFLFPDDIRPLLGSLANVGIALFMFLTGLELEGRLVRGRGRVVASVSIGSLLVPFALGALLALGLYDDGDRLAFTLFLGVAMAATAFPFLARVLADRGLTDTSFGGLSIASAAVCDALAWSVLCVVAIAGGACGGNSSPSFPTRSCCSPSSARSSGD</sequence>
<proteinExistence type="predicted"/>
<dbReference type="RefSeq" id="WP_110343362.1">
    <property type="nucleotide sequence ID" value="NZ_MASU01000018.1"/>
</dbReference>
<gene>
    <name evidence="10" type="ORF">BA062_34075</name>
</gene>
<evidence type="ECO:0000256" key="8">
    <source>
        <dbReference type="SAM" id="Phobius"/>
    </source>
</evidence>
<reference evidence="10 11" key="1">
    <citation type="submission" date="2016-07" db="EMBL/GenBank/DDBJ databases">
        <title>Draft genome sequence of Prauserella sp. YIM 121212, isolated from alkaline soil.</title>
        <authorList>
            <person name="Ruckert C."/>
            <person name="Albersmeier A."/>
            <person name="Jiang C.-L."/>
            <person name="Jiang Y."/>
            <person name="Kalinowski J."/>
            <person name="Schneider O."/>
            <person name="Winkler A."/>
            <person name="Zotchev S.B."/>
        </authorList>
    </citation>
    <scope>NUCLEOTIDE SEQUENCE [LARGE SCALE GENOMIC DNA]</scope>
    <source>
        <strain evidence="10 11">YIM 121212</strain>
    </source>
</reference>
<evidence type="ECO:0000256" key="2">
    <source>
        <dbReference type="ARBA" id="ARBA00022448"/>
    </source>
</evidence>
<dbReference type="AlphaFoldDB" id="A0A318LED3"/>
<evidence type="ECO:0000256" key="5">
    <source>
        <dbReference type="ARBA" id="ARBA00023065"/>
    </source>
</evidence>
<keyword evidence="2" id="KW-0813">Transport</keyword>
<evidence type="ECO:0000259" key="9">
    <source>
        <dbReference type="Pfam" id="PF00999"/>
    </source>
</evidence>
<feature type="compositionally biased region" description="Low complexity" evidence="7">
    <location>
        <begin position="203"/>
        <end position="216"/>
    </location>
</feature>
<keyword evidence="3 8" id="KW-0812">Transmembrane</keyword>
<feature type="transmembrane region" description="Helical" evidence="8">
    <location>
        <begin position="131"/>
        <end position="154"/>
    </location>
</feature>
<dbReference type="Proteomes" id="UP000247892">
    <property type="component" value="Unassembled WGS sequence"/>
</dbReference>
<comment type="caution">
    <text evidence="10">The sequence shown here is derived from an EMBL/GenBank/DDBJ whole genome shotgun (WGS) entry which is preliminary data.</text>
</comment>
<evidence type="ECO:0000256" key="7">
    <source>
        <dbReference type="SAM" id="MobiDB-lite"/>
    </source>
</evidence>
<keyword evidence="11" id="KW-1185">Reference proteome</keyword>
<accession>A0A318LED3</accession>
<dbReference type="OrthoDB" id="9793589at2"/>
<dbReference type="InterPro" id="IPR006153">
    <property type="entry name" value="Cation/H_exchanger_TM"/>
</dbReference>
<feature type="transmembrane region" description="Helical" evidence="8">
    <location>
        <begin position="166"/>
        <end position="191"/>
    </location>
</feature>
<name>A0A318LED3_9PSEU</name>
<evidence type="ECO:0000256" key="3">
    <source>
        <dbReference type="ARBA" id="ARBA00022692"/>
    </source>
</evidence>
<feature type="transmembrane region" description="Helical" evidence="8">
    <location>
        <begin position="43"/>
        <end position="64"/>
    </location>
</feature>
<dbReference type="PANTHER" id="PTHR32468:SF0">
    <property type="entry name" value="K(+)_H(+) ANTIPORTER 1"/>
    <property type="match status" value="1"/>
</dbReference>
<comment type="subcellular location">
    <subcellularLocation>
        <location evidence="1">Membrane</location>
        <topology evidence="1">Multi-pass membrane protein</topology>
    </subcellularLocation>
</comment>